<accession>A0A653DA14</accession>
<dbReference type="AlphaFoldDB" id="A0A653DA14"/>
<protein>
    <recommendedName>
        <fullName evidence="2">Fibronectin type-III domain-containing protein</fullName>
    </recommendedName>
</protein>
<dbReference type="Gene3D" id="2.60.40.10">
    <property type="entry name" value="Immunoglobulins"/>
    <property type="match status" value="1"/>
</dbReference>
<evidence type="ECO:0000259" key="2">
    <source>
        <dbReference type="PROSITE" id="PS50853"/>
    </source>
</evidence>
<dbReference type="SUPFAM" id="SSF49265">
    <property type="entry name" value="Fibronectin type III"/>
    <property type="match status" value="1"/>
</dbReference>
<feature type="domain" description="Fibronectin type-III" evidence="2">
    <location>
        <begin position="1"/>
        <end position="68"/>
    </location>
</feature>
<gene>
    <name evidence="3" type="ORF">CALMAC_LOCUS15763</name>
</gene>
<feature type="transmembrane region" description="Helical" evidence="1">
    <location>
        <begin position="78"/>
        <end position="102"/>
    </location>
</feature>
<evidence type="ECO:0000313" key="3">
    <source>
        <dbReference type="EMBL" id="VEN57030.1"/>
    </source>
</evidence>
<reference evidence="3 4" key="1">
    <citation type="submission" date="2019-01" db="EMBL/GenBank/DDBJ databases">
        <authorList>
            <person name="Sayadi A."/>
        </authorList>
    </citation>
    <scope>NUCLEOTIDE SEQUENCE [LARGE SCALE GENOMIC DNA]</scope>
</reference>
<dbReference type="InterPro" id="IPR036116">
    <property type="entry name" value="FN3_sf"/>
</dbReference>
<keyword evidence="1" id="KW-0812">Transmembrane</keyword>
<sequence length="160" mass="18000">MSHINSSNERNDEESSEWVTYYNGTNTSWIISGLNDKNKYIFRVYARNAYGWSNASEKSSEFDLTAARIAESRTSINIIIVAIVVPICMCILVIVAFSIVFCSGRSRQKKLQQVGPVPRSPDVELATLRELPRSCVHNTNVLYVSAHPTPEDLSLLPHIR</sequence>
<dbReference type="PROSITE" id="PS50853">
    <property type="entry name" value="FN3"/>
    <property type="match status" value="1"/>
</dbReference>
<dbReference type="CDD" id="cd00063">
    <property type="entry name" value="FN3"/>
    <property type="match status" value="1"/>
</dbReference>
<dbReference type="Proteomes" id="UP000410492">
    <property type="component" value="Unassembled WGS sequence"/>
</dbReference>
<keyword evidence="1" id="KW-0472">Membrane</keyword>
<organism evidence="3 4">
    <name type="scientific">Callosobruchus maculatus</name>
    <name type="common">Southern cowpea weevil</name>
    <name type="synonym">Pulse bruchid</name>
    <dbReference type="NCBI Taxonomy" id="64391"/>
    <lineage>
        <taxon>Eukaryota</taxon>
        <taxon>Metazoa</taxon>
        <taxon>Ecdysozoa</taxon>
        <taxon>Arthropoda</taxon>
        <taxon>Hexapoda</taxon>
        <taxon>Insecta</taxon>
        <taxon>Pterygota</taxon>
        <taxon>Neoptera</taxon>
        <taxon>Endopterygota</taxon>
        <taxon>Coleoptera</taxon>
        <taxon>Polyphaga</taxon>
        <taxon>Cucujiformia</taxon>
        <taxon>Chrysomeloidea</taxon>
        <taxon>Chrysomelidae</taxon>
        <taxon>Bruchinae</taxon>
        <taxon>Bruchini</taxon>
        <taxon>Callosobruchus</taxon>
    </lineage>
</organism>
<keyword evidence="1" id="KW-1133">Transmembrane helix</keyword>
<name>A0A653DA14_CALMS</name>
<evidence type="ECO:0000313" key="4">
    <source>
        <dbReference type="Proteomes" id="UP000410492"/>
    </source>
</evidence>
<keyword evidence="4" id="KW-1185">Reference proteome</keyword>
<feature type="non-terminal residue" evidence="3">
    <location>
        <position position="160"/>
    </location>
</feature>
<dbReference type="OrthoDB" id="6685473at2759"/>
<proteinExistence type="predicted"/>
<dbReference type="EMBL" id="CAACVG010010950">
    <property type="protein sequence ID" value="VEN57030.1"/>
    <property type="molecule type" value="Genomic_DNA"/>
</dbReference>
<dbReference type="InterPro" id="IPR013783">
    <property type="entry name" value="Ig-like_fold"/>
</dbReference>
<dbReference type="InterPro" id="IPR003961">
    <property type="entry name" value="FN3_dom"/>
</dbReference>
<evidence type="ECO:0000256" key="1">
    <source>
        <dbReference type="SAM" id="Phobius"/>
    </source>
</evidence>